<dbReference type="RefSeq" id="WP_183558912.1">
    <property type="nucleotide sequence ID" value="NZ_CBCSLB010000004.1"/>
</dbReference>
<dbReference type="AlphaFoldDB" id="A0A7W5C4M1"/>
<comment type="caution">
    <text evidence="2">The sequence shown here is derived from an EMBL/GenBank/DDBJ whole genome shotgun (WGS) entry which is preliminary data.</text>
</comment>
<dbReference type="EMBL" id="JACHXW010000002">
    <property type="protein sequence ID" value="MBB3150675.1"/>
    <property type="molecule type" value="Genomic_DNA"/>
</dbReference>
<organism evidence="2 3">
    <name type="scientific">Paenibacillus endophyticus</name>
    <dbReference type="NCBI Taxonomy" id="1294268"/>
    <lineage>
        <taxon>Bacteria</taxon>
        <taxon>Bacillati</taxon>
        <taxon>Bacillota</taxon>
        <taxon>Bacilli</taxon>
        <taxon>Bacillales</taxon>
        <taxon>Paenibacillaceae</taxon>
        <taxon>Paenibacillus</taxon>
    </lineage>
</organism>
<proteinExistence type="predicted"/>
<name>A0A7W5C4M1_9BACL</name>
<feature type="domain" description="YhfM-like" evidence="1">
    <location>
        <begin position="36"/>
        <end position="127"/>
    </location>
</feature>
<dbReference type="Proteomes" id="UP000518605">
    <property type="component" value="Unassembled WGS sequence"/>
</dbReference>
<evidence type="ECO:0000259" key="1">
    <source>
        <dbReference type="Pfam" id="PF26353"/>
    </source>
</evidence>
<dbReference type="Pfam" id="PF26353">
    <property type="entry name" value="YhfM"/>
    <property type="match status" value="1"/>
</dbReference>
<sequence length="286" mass="32056">MRRRLILVSCLLIAVAAITMFLLRVIVDEVTVQRMITFQEAEPNSQVVWKDGETIRAFEYAFRFGKKQPGIVDVAFPPYAVTLGNRQYFLWVSDEYEVGTYMKQGDTGTLYHLQKSSSAKLQSILAQAYSVSGNASAAEGEAERNMDLSFLEGRELHDLPNESPSPTGEGYAPAYLDSHLYTDDERLLVELINLRIGFMHESNRDELMNLYTDSAREARQGAGSFNGFTVTSIRVDGEISINEQKGLFEATVRTIQSRDGGDPSSTLYVFHRGKEQGAVWRIADVD</sequence>
<reference evidence="2 3" key="1">
    <citation type="submission" date="2020-08" db="EMBL/GenBank/DDBJ databases">
        <title>Genomic Encyclopedia of Type Strains, Phase III (KMG-III): the genomes of soil and plant-associated and newly described type strains.</title>
        <authorList>
            <person name="Whitman W."/>
        </authorList>
    </citation>
    <scope>NUCLEOTIDE SEQUENCE [LARGE SCALE GENOMIC DNA]</scope>
    <source>
        <strain evidence="2 3">CECT 8234</strain>
    </source>
</reference>
<gene>
    <name evidence="2" type="ORF">FHS16_000709</name>
</gene>
<evidence type="ECO:0000313" key="3">
    <source>
        <dbReference type="Proteomes" id="UP000518605"/>
    </source>
</evidence>
<accession>A0A7W5C4M1</accession>
<protein>
    <recommendedName>
        <fullName evidence="1">YhfM-like domain-containing protein</fullName>
    </recommendedName>
</protein>
<evidence type="ECO:0000313" key="2">
    <source>
        <dbReference type="EMBL" id="MBB3150675.1"/>
    </source>
</evidence>
<keyword evidence="3" id="KW-1185">Reference proteome</keyword>
<dbReference type="InterPro" id="IPR058780">
    <property type="entry name" value="YhfM-like_dom"/>
</dbReference>